<dbReference type="Proteomes" id="UP000237881">
    <property type="component" value="Unassembled WGS sequence"/>
</dbReference>
<keyword evidence="1" id="KW-0472">Membrane</keyword>
<protein>
    <recommendedName>
        <fullName evidence="6">EamA domain-containing protein</fullName>
    </recommendedName>
</protein>
<feature type="transmembrane region" description="Helical" evidence="1">
    <location>
        <begin position="12"/>
        <end position="30"/>
    </location>
</feature>
<accession>A0ABD6WAM2</accession>
<evidence type="ECO:0008006" key="6">
    <source>
        <dbReference type="Google" id="ProtNLM"/>
    </source>
</evidence>
<reference evidence="4 5" key="1">
    <citation type="submission" date="2018-02" db="EMBL/GenBank/DDBJ databases">
        <title>Bacteriophage NCPPB3778 and a type I-E CRISPR drive the evolution of the US Biological Select Agent, Rathayibacter toxicus.</title>
        <authorList>
            <person name="Davis E.W.II."/>
            <person name="Tabima J.F."/>
            <person name="Weisberg A.J."/>
            <person name="Lopes L.D."/>
            <person name="Wiseman M.S."/>
            <person name="Wiseman M.S."/>
            <person name="Pupko T."/>
            <person name="Belcher M.S."/>
            <person name="Sechler A.J."/>
            <person name="Tancos M.A."/>
            <person name="Schroeder B.K."/>
            <person name="Murray T.D."/>
            <person name="Luster D.G."/>
            <person name="Schneider W.L."/>
            <person name="Rogers E."/>
            <person name="Andreote F.D."/>
            <person name="Grunwald N.J."/>
            <person name="Putnam M.L."/>
            <person name="Chang J.H."/>
        </authorList>
    </citation>
    <scope>NUCLEOTIDE SEQUENCE [LARGE SCALE GENOMIC DNA]</scope>
    <source>
        <strain evidence="3 5">AY1D6</strain>
        <strain evidence="2 4">AY1I9</strain>
    </source>
</reference>
<proteinExistence type="predicted"/>
<dbReference type="EMBL" id="PSUL01000008">
    <property type="protein sequence ID" value="PPF14832.1"/>
    <property type="molecule type" value="Genomic_DNA"/>
</dbReference>
<dbReference type="AlphaFoldDB" id="A0ABD6WAM2"/>
<name>A0ABD6WAM2_RATRA</name>
<evidence type="ECO:0000313" key="5">
    <source>
        <dbReference type="Proteomes" id="UP000239698"/>
    </source>
</evidence>
<keyword evidence="1" id="KW-0812">Transmembrane</keyword>
<evidence type="ECO:0000313" key="4">
    <source>
        <dbReference type="Proteomes" id="UP000237881"/>
    </source>
</evidence>
<dbReference type="GeneID" id="49819605"/>
<comment type="caution">
    <text evidence="2">The sequence shown here is derived from an EMBL/GenBank/DDBJ whole genome shotgun (WGS) entry which is preliminary data.</text>
</comment>
<dbReference type="KEGG" id="rry:C1O28_03970"/>
<evidence type="ECO:0000313" key="2">
    <source>
        <dbReference type="EMBL" id="PPF14832.1"/>
    </source>
</evidence>
<dbReference type="Proteomes" id="UP000239698">
    <property type="component" value="Unassembled WGS sequence"/>
</dbReference>
<gene>
    <name evidence="2" type="ORF">C5C04_05305</name>
    <name evidence="3" type="ORF">C5C40_05290</name>
</gene>
<keyword evidence="1" id="KW-1133">Transmembrane helix</keyword>
<evidence type="ECO:0000256" key="1">
    <source>
        <dbReference type="SAM" id="Phobius"/>
    </source>
</evidence>
<dbReference type="EMBL" id="PSVT01000007">
    <property type="protein sequence ID" value="PPH78183.1"/>
    <property type="molecule type" value="Genomic_DNA"/>
</dbReference>
<feature type="transmembrane region" description="Helical" evidence="1">
    <location>
        <begin position="36"/>
        <end position="54"/>
    </location>
</feature>
<sequence length="67" mass="7133">MRGRVFAGDTRVAVSAIAVSQFSVAVLVVVLDEVSVTRLLAGVVLVYGMCWWLATRRLRLGTGTAPA</sequence>
<organism evidence="2 4">
    <name type="scientific">Rathayibacter rathayi</name>
    <name type="common">Corynebacterium rathayi</name>
    <dbReference type="NCBI Taxonomy" id="33887"/>
    <lineage>
        <taxon>Bacteria</taxon>
        <taxon>Bacillati</taxon>
        <taxon>Actinomycetota</taxon>
        <taxon>Actinomycetes</taxon>
        <taxon>Micrococcales</taxon>
        <taxon>Microbacteriaceae</taxon>
        <taxon>Rathayibacter</taxon>
    </lineage>
</organism>
<dbReference type="RefSeq" id="WP_097166491.1">
    <property type="nucleotide sequence ID" value="NZ_CP028129.1"/>
</dbReference>
<keyword evidence="5" id="KW-1185">Reference proteome</keyword>
<evidence type="ECO:0000313" key="3">
    <source>
        <dbReference type="EMBL" id="PPH78183.1"/>
    </source>
</evidence>